<comment type="caution">
    <text evidence="1">The sequence shown here is derived from an EMBL/GenBank/DDBJ whole genome shotgun (WGS) entry which is preliminary data.</text>
</comment>
<dbReference type="EMBL" id="QFQS01000003">
    <property type="protein sequence ID" value="PZQ97099.1"/>
    <property type="molecule type" value="Genomic_DNA"/>
</dbReference>
<organism evidence="1 2">
    <name type="scientific">Cereibacter sphaeroides</name>
    <name type="common">Rhodobacter sphaeroides</name>
    <dbReference type="NCBI Taxonomy" id="1063"/>
    <lineage>
        <taxon>Bacteria</taxon>
        <taxon>Pseudomonadati</taxon>
        <taxon>Pseudomonadota</taxon>
        <taxon>Alphaproteobacteria</taxon>
        <taxon>Rhodobacterales</taxon>
        <taxon>Paracoccaceae</taxon>
        <taxon>Cereibacter</taxon>
    </lineage>
</organism>
<evidence type="ECO:0000313" key="2">
    <source>
        <dbReference type="Proteomes" id="UP000248975"/>
    </source>
</evidence>
<dbReference type="Proteomes" id="UP000248975">
    <property type="component" value="Unassembled WGS sequence"/>
</dbReference>
<dbReference type="AlphaFoldDB" id="A0A2W5S5N6"/>
<evidence type="ECO:0000313" key="1">
    <source>
        <dbReference type="EMBL" id="PZQ97099.1"/>
    </source>
</evidence>
<protein>
    <submittedName>
        <fullName evidence="1">Uncharacterized protein</fullName>
    </submittedName>
</protein>
<dbReference type="Pfam" id="PF24752">
    <property type="entry name" value="DUF7697"/>
    <property type="match status" value="1"/>
</dbReference>
<gene>
    <name evidence="1" type="ORF">DI533_16295</name>
</gene>
<proteinExistence type="predicted"/>
<accession>A0A2W5S5N6</accession>
<reference evidence="1 2" key="1">
    <citation type="submission" date="2017-08" db="EMBL/GenBank/DDBJ databases">
        <title>Infants hospitalized years apart are colonized by the same room-sourced microbial strains.</title>
        <authorList>
            <person name="Brooks B."/>
            <person name="Olm M.R."/>
            <person name="Firek B.A."/>
            <person name="Baker R."/>
            <person name="Thomas B.C."/>
            <person name="Morowitz M.J."/>
            <person name="Banfield J.F."/>
        </authorList>
    </citation>
    <scope>NUCLEOTIDE SEQUENCE [LARGE SCALE GENOMIC DNA]</scope>
    <source>
        <strain evidence="1">S2_003_000_R2_11</strain>
    </source>
</reference>
<dbReference type="InterPro" id="IPR056114">
    <property type="entry name" value="DUF7697"/>
</dbReference>
<sequence>MGGQIRAIPGAVLGWDMTAALAMAAAMGISPRAVVELLPVIEAAMVRKLNEEREGRRDG</sequence>
<name>A0A2W5S5N6_CERSP</name>